<keyword evidence="3" id="KW-1185">Reference proteome</keyword>
<dbReference type="AlphaFoldDB" id="A0A1P8KJJ6"/>
<dbReference type="InterPro" id="IPR008794">
    <property type="entry name" value="Pro_racemase_fam"/>
</dbReference>
<dbReference type="EMBL" id="CP019070">
    <property type="protein sequence ID" value="APW64731.1"/>
    <property type="molecule type" value="Genomic_DNA"/>
</dbReference>
<dbReference type="FunFam" id="3.10.310.10:FF:000003">
    <property type="entry name" value="Proline racemase"/>
    <property type="match status" value="1"/>
</dbReference>
<dbReference type="PANTHER" id="PTHR33442">
    <property type="entry name" value="TRANS-3-HYDROXY-L-PROLINE DEHYDRATASE"/>
    <property type="match status" value="1"/>
</dbReference>
<dbReference type="PANTHER" id="PTHR33442:SF1">
    <property type="entry name" value="TRANS-3-HYDROXY-L-PROLINE DEHYDRATASE"/>
    <property type="match status" value="1"/>
</dbReference>
<reference evidence="2 3" key="1">
    <citation type="submission" date="2017-01" db="EMBL/GenBank/DDBJ databases">
        <title>Genome sequencing of Arcobacter sp. LPB0137.</title>
        <authorList>
            <person name="Lee G.-W."/>
            <person name="Yi H."/>
        </authorList>
    </citation>
    <scope>NUCLEOTIDE SEQUENCE [LARGE SCALE GENOMIC DNA]</scope>
    <source>
        <strain evidence="2 3">LPB0137</strain>
    </source>
</reference>
<comment type="similarity">
    <text evidence="1">Belongs to the proline racemase family.</text>
</comment>
<proteinExistence type="inferred from homology"/>
<dbReference type="Pfam" id="PF05544">
    <property type="entry name" value="Pro_racemase"/>
    <property type="match status" value="1"/>
</dbReference>
<dbReference type="OrthoDB" id="181267at2"/>
<dbReference type="SUPFAM" id="SSF54506">
    <property type="entry name" value="Diaminopimelate epimerase-like"/>
    <property type="match status" value="1"/>
</dbReference>
<evidence type="ECO:0000313" key="2">
    <source>
        <dbReference type="EMBL" id="APW64731.1"/>
    </source>
</evidence>
<dbReference type="Gene3D" id="3.10.310.10">
    <property type="entry name" value="Diaminopimelate Epimerase, Chain A, domain 1"/>
    <property type="match status" value="2"/>
</dbReference>
<dbReference type="RefSeq" id="WP_076083793.1">
    <property type="nucleotide sequence ID" value="NZ_CP019070.1"/>
</dbReference>
<protein>
    <submittedName>
        <fullName evidence="2">Proline racemase</fullName>
    </submittedName>
</protein>
<dbReference type="Proteomes" id="UP000186074">
    <property type="component" value="Chromosome"/>
</dbReference>
<evidence type="ECO:0000313" key="3">
    <source>
        <dbReference type="Proteomes" id="UP000186074"/>
    </source>
</evidence>
<dbReference type="KEGG" id="alp:LPB137_02165"/>
<dbReference type="GO" id="GO:0047580">
    <property type="term" value="F:4-hydroxyproline epimerase activity"/>
    <property type="evidence" value="ECO:0007669"/>
    <property type="project" value="TreeGrafter"/>
</dbReference>
<accession>A0A1P8KJJ6</accession>
<dbReference type="STRING" id="1850254.LPB137_02165"/>
<sequence length="347" mass="38933">MEILQKIKDSKIQKDFLKIKTIDMHTGGEPLRVILDGYPRIEGKTILEKRSYVKNNLDHLRTTLMFEPRGHADMYGVLLVEPENKDSDFGVIFMHNEGYSTMCGHATIAITKLAVELGWVEVRKPITNIKIDAPCGQLDSFASIDENGDVTSVSFKCVPSFVIALNEEIYVESIGTVRYDLAYGGAFYAYINADSIGLSLNKDNYDKIIHYGKKIKHAISENKDNIKHPFEEDLSFLYGTIFITKSDKFHSKNVCVFADGEVDRSPTGSGVSGRAAIHFKRNELLINESIKIESILGTSFDVEVDSTLKYSDFDAIIPKVSGNANITGEHTFLIDENDELKHGFFLR</sequence>
<dbReference type="PIRSF" id="PIRSF029792">
    <property type="entry name" value="Pro_racemase"/>
    <property type="match status" value="1"/>
</dbReference>
<organism evidence="2 3">
    <name type="scientific">Poseidonibacter parvus</name>
    <dbReference type="NCBI Taxonomy" id="1850254"/>
    <lineage>
        <taxon>Bacteria</taxon>
        <taxon>Pseudomonadati</taxon>
        <taxon>Campylobacterota</taxon>
        <taxon>Epsilonproteobacteria</taxon>
        <taxon>Campylobacterales</taxon>
        <taxon>Arcobacteraceae</taxon>
        <taxon>Poseidonibacter</taxon>
    </lineage>
</organism>
<gene>
    <name evidence="2" type="ORF">LPB137_02165</name>
</gene>
<evidence type="ECO:0000256" key="1">
    <source>
        <dbReference type="ARBA" id="ARBA00007529"/>
    </source>
</evidence>
<name>A0A1P8KJJ6_9BACT</name>
<dbReference type="SFLD" id="SFLDS00028">
    <property type="entry name" value="Proline_Racemase"/>
    <property type="match status" value="1"/>
</dbReference>